<feature type="region of interest" description="Disordered" evidence="1">
    <location>
        <begin position="1"/>
        <end position="41"/>
    </location>
</feature>
<feature type="compositionally biased region" description="Polar residues" evidence="1">
    <location>
        <begin position="27"/>
        <end position="41"/>
    </location>
</feature>
<gene>
    <name evidence="2" type="ORF">P5673_015046</name>
</gene>
<protein>
    <submittedName>
        <fullName evidence="2">Uncharacterized protein</fullName>
    </submittedName>
</protein>
<reference evidence="2" key="2">
    <citation type="journal article" date="2023" name="Science">
        <title>Genomic signatures of disease resistance in endangered staghorn corals.</title>
        <authorList>
            <person name="Vollmer S.V."/>
            <person name="Selwyn J.D."/>
            <person name="Despard B.A."/>
            <person name="Roesel C.L."/>
        </authorList>
    </citation>
    <scope>NUCLEOTIDE SEQUENCE</scope>
    <source>
        <strain evidence="2">K2</strain>
    </source>
</reference>
<feature type="compositionally biased region" description="Polar residues" evidence="1">
    <location>
        <begin position="75"/>
        <end position="88"/>
    </location>
</feature>
<reference evidence="2" key="1">
    <citation type="journal article" date="2023" name="G3 (Bethesda)">
        <title>Whole genome assembly and annotation of the endangered Caribbean coral Acropora cervicornis.</title>
        <authorList>
            <person name="Selwyn J.D."/>
            <person name="Vollmer S.V."/>
        </authorList>
    </citation>
    <scope>NUCLEOTIDE SEQUENCE</scope>
    <source>
        <strain evidence="2">K2</strain>
    </source>
</reference>
<keyword evidence="3" id="KW-1185">Reference proteome</keyword>
<evidence type="ECO:0000313" key="2">
    <source>
        <dbReference type="EMBL" id="KAK2561689.1"/>
    </source>
</evidence>
<comment type="caution">
    <text evidence="2">The sequence shown here is derived from an EMBL/GenBank/DDBJ whole genome shotgun (WGS) entry which is preliminary data.</text>
</comment>
<dbReference type="EMBL" id="JARQWQ010000031">
    <property type="protein sequence ID" value="KAK2561689.1"/>
    <property type="molecule type" value="Genomic_DNA"/>
</dbReference>
<dbReference type="Proteomes" id="UP001249851">
    <property type="component" value="Unassembled WGS sequence"/>
</dbReference>
<evidence type="ECO:0000313" key="3">
    <source>
        <dbReference type="Proteomes" id="UP001249851"/>
    </source>
</evidence>
<dbReference type="AlphaFoldDB" id="A0AAD9QI03"/>
<proteinExistence type="predicted"/>
<feature type="compositionally biased region" description="Basic and acidic residues" evidence="1">
    <location>
        <begin position="1"/>
        <end position="12"/>
    </location>
</feature>
<sequence length="127" mass="14302">MTEKQSNERDNSRGVCHGVPVGEEHTPSQQMSEKTENQSGPTMLMLEEQETLKETIYWTSDDDDDDTCAVESVGKASNSRCTSAQSLKQDPLADKENHPIEERNHLMKIPQLTKNIVLYSNGHLEDI</sequence>
<evidence type="ECO:0000256" key="1">
    <source>
        <dbReference type="SAM" id="MobiDB-lite"/>
    </source>
</evidence>
<organism evidence="2 3">
    <name type="scientific">Acropora cervicornis</name>
    <name type="common">Staghorn coral</name>
    <dbReference type="NCBI Taxonomy" id="6130"/>
    <lineage>
        <taxon>Eukaryota</taxon>
        <taxon>Metazoa</taxon>
        <taxon>Cnidaria</taxon>
        <taxon>Anthozoa</taxon>
        <taxon>Hexacorallia</taxon>
        <taxon>Scleractinia</taxon>
        <taxon>Astrocoeniina</taxon>
        <taxon>Acroporidae</taxon>
        <taxon>Acropora</taxon>
    </lineage>
</organism>
<feature type="region of interest" description="Disordered" evidence="1">
    <location>
        <begin position="74"/>
        <end position="94"/>
    </location>
</feature>
<accession>A0AAD9QI03</accession>
<name>A0AAD9QI03_ACRCE</name>